<dbReference type="InterPro" id="IPR020891">
    <property type="entry name" value="UPF0758_CS"/>
</dbReference>
<keyword evidence="6" id="KW-0482">Metalloprotease</keyword>
<evidence type="ECO:0000259" key="8">
    <source>
        <dbReference type="PROSITE" id="PS50249"/>
    </source>
</evidence>
<dbReference type="RefSeq" id="WP_002582236.1">
    <property type="nucleotide sequence ID" value="NZ_AP019716.1"/>
</dbReference>
<dbReference type="Gene3D" id="3.40.140.10">
    <property type="entry name" value="Cytidine Deaminase, domain 2"/>
    <property type="match status" value="1"/>
</dbReference>
<dbReference type="Proteomes" id="UP000238081">
    <property type="component" value="Unassembled WGS sequence"/>
</dbReference>
<evidence type="ECO:0000256" key="7">
    <source>
        <dbReference type="RuleBase" id="RU003797"/>
    </source>
</evidence>
<evidence type="ECO:0000313" key="13">
    <source>
        <dbReference type="Proteomes" id="UP000238081"/>
    </source>
</evidence>
<evidence type="ECO:0000256" key="4">
    <source>
        <dbReference type="ARBA" id="ARBA00022801"/>
    </source>
</evidence>
<dbReference type="InterPro" id="IPR025657">
    <property type="entry name" value="RadC_JAB"/>
</dbReference>
<evidence type="ECO:0000256" key="3">
    <source>
        <dbReference type="ARBA" id="ARBA00022723"/>
    </source>
</evidence>
<dbReference type="InterPro" id="IPR010994">
    <property type="entry name" value="RuvA_2-like"/>
</dbReference>
<dbReference type="SUPFAM" id="SSF102712">
    <property type="entry name" value="JAB1/MPN domain"/>
    <property type="match status" value="1"/>
</dbReference>
<dbReference type="EMBL" id="CP040626">
    <property type="protein sequence ID" value="QMW92285.1"/>
    <property type="molecule type" value="Genomic_DNA"/>
</dbReference>
<keyword evidence="2" id="KW-0645">Protease</keyword>
<evidence type="ECO:0000313" key="14">
    <source>
        <dbReference type="Proteomes" id="UP000321089"/>
    </source>
</evidence>
<evidence type="ECO:0000256" key="2">
    <source>
        <dbReference type="ARBA" id="ARBA00022670"/>
    </source>
</evidence>
<dbReference type="NCBIfam" id="NF000642">
    <property type="entry name" value="PRK00024.1"/>
    <property type="match status" value="1"/>
</dbReference>
<keyword evidence="4" id="KW-0378">Hydrolase</keyword>
<proteinExistence type="inferred from homology"/>
<evidence type="ECO:0000256" key="6">
    <source>
        <dbReference type="ARBA" id="ARBA00023049"/>
    </source>
</evidence>
<comment type="similarity">
    <text evidence="1 7">Belongs to the UPF0758 family.</text>
</comment>
<evidence type="ECO:0000313" key="9">
    <source>
        <dbReference type="EMBL" id="GEQ21913.1"/>
    </source>
</evidence>
<evidence type="ECO:0000313" key="15">
    <source>
        <dbReference type="Proteomes" id="UP000474042"/>
    </source>
</evidence>
<dbReference type="SUPFAM" id="SSF47781">
    <property type="entry name" value="RuvA domain 2-like"/>
    <property type="match status" value="1"/>
</dbReference>
<evidence type="ECO:0000313" key="11">
    <source>
        <dbReference type="EMBL" id="PPV15119.1"/>
    </source>
</evidence>
<dbReference type="GO" id="GO:0006508">
    <property type="term" value="P:proteolysis"/>
    <property type="evidence" value="ECO:0007669"/>
    <property type="project" value="UniProtKB-KW"/>
</dbReference>
<dbReference type="PROSITE" id="PS50249">
    <property type="entry name" value="MPN"/>
    <property type="match status" value="1"/>
</dbReference>
<dbReference type="EMBL" id="WOFV02000017">
    <property type="protein sequence ID" value="NAS17706.1"/>
    <property type="molecule type" value="Genomic_DNA"/>
</dbReference>
<protein>
    <submittedName>
        <fullName evidence="10">DNA repair protein RadC</fullName>
    </submittedName>
    <submittedName>
        <fullName evidence="12">JAB domain-containing protein</fullName>
    </submittedName>
    <submittedName>
        <fullName evidence="9">UPF0758 protein</fullName>
    </submittedName>
</protein>
<reference evidence="12 16" key="2">
    <citation type="submission" date="2019-05" db="EMBL/GenBank/DDBJ databases">
        <authorList>
            <person name="Schori C."/>
            <person name="Ahrens C."/>
        </authorList>
    </citation>
    <scope>NUCLEOTIDE SEQUENCE [LARGE SCALE GENOMIC DNA]</scope>
    <source>
        <strain evidence="12 16">DSM 10702</strain>
    </source>
</reference>
<reference evidence="11 13" key="1">
    <citation type="submission" date="2016-01" db="EMBL/GenBank/DDBJ databases">
        <title>Characterization of the Clostridium difficile lineages that are prevalent in Hong Kong and China.</title>
        <authorList>
            <person name="Kwok J.S.-L."/>
            <person name="Lam W.-Y."/>
            <person name="Ip M."/>
            <person name="Chan T.-F."/>
            <person name="Hawkey P.M."/>
            <person name="Tsui S.K.-W."/>
        </authorList>
    </citation>
    <scope>NUCLEOTIDE SEQUENCE [LARGE SCALE GENOMIC DNA]</scope>
    <source>
        <strain evidence="11 13">300064</strain>
    </source>
</reference>
<reference evidence="9 14" key="3">
    <citation type="submission" date="2019-07" db="EMBL/GenBank/DDBJ databases">
        <title>Whole genome shotgun sequence of Clostridium butyricum NBRC 3858.</title>
        <authorList>
            <person name="Hosoyama A."/>
            <person name="Uohara A."/>
            <person name="Ohji S."/>
            <person name="Ichikawa N."/>
        </authorList>
    </citation>
    <scope>NUCLEOTIDE SEQUENCE [LARGE SCALE GENOMIC DNA]</scope>
    <source>
        <strain evidence="9 14">NBRC 3858</strain>
    </source>
</reference>
<dbReference type="NCBIfam" id="TIGR00608">
    <property type="entry name" value="radc"/>
    <property type="match status" value="1"/>
</dbReference>
<dbReference type="Proteomes" id="UP000474042">
    <property type="component" value="Unassembled WGS sequence"/>
</dbReference>
<dbReference type="PANTHER" id="PTHR30471:SF3">
    <property type="entry name" value="UPF0758 PROTEIN YEES-RELATED"/>
    <property type="match status" value="1"/>
</dbReference>
<accession>A0A0A6PVU2</accession>
<dbReference type="Pfam" id="PF04002">
    <property type="entry name" value="RadC"/>
    <property type="match status" value="1"/>
</dbReference>
<dbReference type="InterPro" id="IPR046778">
    <property type="entry name" value="UPF0758_N"/>
</dbReference>
<dbReference type="Pfam" id="PF20582">
    <property type="entry name" value="UPF0758_N"/>
    <property type="match status" value="1"/>
</dbReference>
<dbReference type="AlphaFoldDB" id="A0A0A6PVU2"/>
<dbReference type="GeneID" id="92945555"/>
<evidence type="ECO:0000313" key="10">
    <source>
        <dbReference type="EMBL" id="NAS17706.1"/>
    </source>
</evidence>
<dbReference type="InterPro" id="IPR037518">
    <property type="entry name" value="MPN"/>
</dbReference>
<dbReference type="GO" id="GO:0046872">
    <property type="term" value="F:metal ion binding"/>
    <property type="evidence" value="ECO:0007669"/>
    <property type="project" value="UniProtKB-KW"/>
</dbReference>
<keyword evidence="5" id="KW-0862">Zinc</keyword>
<dbReference type="Proteomes" id="UP000321089">
    <property type="component" value="Unassembled WGS sequence"/>
</dbReference>
<organism evidence="9 14">
    <name type="scientific">Clostridium butyricum</name>
    <dbReference type="NCBI Taxonomy" id="1492"/>
    <lineage>
        <taxon>Bacteria</taxon>
        <taxon>Bacillati</taxon>
        <taxon>Bacillota</taxon>
        <taxon>Clostridia</taxon>
        <taxon>Eubacteriales</taxon>
        <taxon>Clostridiaceae</taxon>
        <taxon>Clostridium</taxon>
    </lineage>
</organism>
<name>A0A0A6PVU2_CLOBU</name>
<feature type="domain" description="MPN" evidence="8">
    <location>
        <begin position="107"/>
        <end position="229"/>
    </location>
</feature>
<evidence type="ECO:0000256" key="5">
    <source>
        <dbReference type="ARBA" id="ARBA00022833"/>
    </source>
</evidence>
<dbReference type="PANTHER" id="PTHR30471">
    <property type="entry name" value="DNA REPAIR PROTEIN RADC"/>
    <property type="match status" value="1"/>
</dbReference>
<dbReference type="InterPro" id="IPR001405">
    <property type="entry name" value="UPF0758"/>
</dbReference>
<evidence type="ECO:0000313" key="16">
    <source>
        <dbReference type="Proteomes" id="UP000515243"/>
    </source>
</evidence>
<sequence>MNNSLNIRNIPEYERPKEKLLTYGAETLNNSELLAIILGSGVKGENAIELSNRILNEFDDLDGILTADYNEIISINGIKSGKASQIMALSELFKRFRTLRAGKRNIKITSPKDLADLLMGEMSYLNQEVLKVITLSTKNTIIDAKDVFIGSLNNSIVHPREIFKRAITSHSASVIICHNHPSGDPTPSREDINITLRIKECGKIIGIPLIDHIIIGNNTFVSLKEKGLI</sequence>
<dbReference type="EMBL" id="BKBC01000035">
    <property type="protein sequence ID" value="GEQ21913.1"/>
    <property type="molecule type" value="Genomic_DNA"/>
</dbReference>
<dbReference type="GO" id="GO:0008237">
    <property type="term" value="F:metallopeptidase activity"/>
    <property type="evidence" value="ECO:0007669"/>
    <property type="project" value="UniProtKB-KW"/>
</dbReference>
<dbReference type="CDD" id="cd08071">
    <property type="entry name" value="MPN_DUF2466"/>
    <property type="match status" value="1"/>
</dbReference>
<keyword evidence="3" id="KW-0479">Metal-binding</keyword>
<evidence type="ECO:0000313" key="12">
    <source>
        <dbReference type="EMBL" id="QMW92285.1"/>
    </source>
</evidence>
<gene>
    <name evidence="10" type="primary">radC</name>
    <name evidence="11" type="ORF">AWN73_12645</name>
    <name evidence="9" type="ORF">CBU02nite_24190</name>
    <name evidence="12" type="ORF">FF104_15240</name>
    <name evidence="10" type="ORF">GND98_007430</name>
</gene>
<dbReference type="Proteomes" id="UP000515243">
    <property type="component" value="Chromosome 1"/>
</dbReference>
<evidence type="ECO:0000256" key="1">
    <source>
        <dbReference type="ARBA" id="ARBA00010243"/>
    </source>
</evidence>
<dbReference type="EMBL" id="LRDH01000102">
    <property type="protein sequence ID" value="PPV15119.1"/>
    <property type="molecule type" value="Genomic_DNA"/>
</dbReference>
<reference evidence="10 15" key="4">
    <citation type="submission" date="2020-01" db="EMBL/GenBank/DDBJ databases">
        <title>Genome sequence of a 1,3-propanediol producer, Clostridium butyricum S3.</title>
        <authorList>
            <person name="Zhou J."/>
        </authorList>
    </citation>
    <scope>NUCLEOTIDE SEQUENCE [LARGE SCALE GENOMIC DNA]</scope>
    <source>
        <strain evidence="10 15">S3</strain>
    </source>
</reference>
<dbReference type="PROSITE" id="PS01302">
    <property type="entry name" value="UPF0758"/>
    <property type="match status" value="1"/>
</dbReference>